<comment type="caution">
    <text evidence="1">The sequence shown here is derived from an EMBL/GenBank/DDBJ whole genome shotgun (WGS) entry which is preliminary data.</text>
</comment>
<proteinExistence type="predicted"/>
<dbReference type="EMBL" id="JASGBQ010000005">
    <property type="protein sequence ID" value="MDI9241883.1"/>
    <property type="molecule type" value="Genomic_DNA"/>
</dbReference>
<evidence type="ECO:0000313" key="2">
    <source>
        <dbReference type="Proteomes" id="UP001300383"/>
    </source>
</evidence>
<keyword evidence="2" id="KW-1185">Reference proteome</keyword>
<gene>
    <name evidence="1" type="ORF">QJ036_05240</name>
</gene>
<protein>
    <submittedName>
        <fullName evidence="1">Uncharacterized protein</fullName>
    </submittedName>
</protein>
<organism evidence="1 2">
    <name type="scientific">Fusibacillus kribbianus</name>
    <dbReference type="NCBI Taxonomy" id="3044208"/>
    <lineage>
        <taxon>Bacteria</taxon>
        <taxon>Bacillati</taxon>
        <taxon>Bacillota</taxon>
        <taxon>Clostridia</taxon>
        <taxon>Lachnospirales</taxon>
        <taxon>Lachnospiraceae</taxon>
        <taxon>Fusibacillus</taxon>
    </lineage>
</organism>
<dbReference type="Proteomes" id="UP001300383">
    <property type="component" value="Unassembled WGS sequence"/>
</dbReference>
<dbReference type="RefSeq" id="WP_283230385.1">
    <property type="nucleotide sequence ID" value="NZ_JASGBQ010000005.1"/>
</dbReference>
<sequence>MKREKVISEIKKCMEDEQYSEGERLAGQALMQMPKSPALHNLMGLEKKDRENKCIQTHVGIGYCMVKQE</sequence>
<accession>A0AAP4BAU9</accession>
<name>A0AAP4BAU9_9FIRM</name>
<reference evidence="1 2" key="1">
    <citation type="submission" date="2023-05" db="EMBL/GenBank/DDBJ databases">
        <title>[ruminococcus] sp. nov., isolated from a pig farm feces dump.</title>
        <authorList>
            <person name="Chang Y.-H."/>
        </authorList>
    </citation>
    <scope>NUCLEOTIDE SEQUENCE [LARGE SCALE GENOMIC DNA]</scope>
    <source>
        <strain evidence="1 2">YH-rum2234</strain>
    </source>
</reference>
<evidence type="ECO:0000313" key="1">
    <source>
        <dbReference type="EMBL" id="MDI9241883.1"/>
    </source>
</evidence>
<dbReference type="AlphaFoldDB" id="A0AAP4BAU9"/>